<feature type="domain" description="DUF4283" evidence="1">
    <location>
        <begin position="3"/>
        <end position="62"/>
    </location>
</feature>
<accession>A0AAW2CIS8</accession>
<name>A0AAW2CIS8_9ROSI</name>
<dbReference type="Pfam" id="PF14392">
    <property type="entry name" value="zf-CCHC_4"/>
    <property type="match status" value="1"/>
</dbReference>
<reference evidence="3 4" key="1">
    <citation type="submission" date="2024-01" db="EMBL/GenBank/DDBJ databases">
        <title>A telomere-to-telomere, gap-free genome of sweet tea (Lithocarpus litseifolius).</title>
        <authorList>
            <person name="Zhou J."/>
        </authorList>
    </citation>
    <scope>NUCLEOTIDE SEQUENCE [LARGE SCALE GENOMIC DNA]</scope>
    <source>
        <strain evidence="3">Zhou-2022a</strain>
        <tissue evidence="3">Leaf</tissue>
    </source>
</reference>
<dbReference type="InterPro" id="IPR040256">
    <property type="entry name" value="At4g02000-like"/>
</dbReference>
<evidence type="ECO:0000259" key="1">
    <source>
        <dbReference type="Pfam" id="PF14111"/>
    </source>
</evidence>
<proteinExistence type="predicted"/>
<dbReference type="CDD" id="cd00590">
    <property type="entry name" value="RRM_SF"/>
    <property type="match status" value="1"/>
</dbReference>
<dbReference type="Pfam" id="PF14111">
    <property type="entry name" value="DUF4283"/>
    <property type="match status" value="1"/>
</dbReference>
<organism evidence="3 4">
    <name type="scientific">Lithocarpus litseifolius</name>
    <dbReference type="NCBI Taxonomy" id="425828"/>
    <lineage>
        <taxon>Eukaryota</taxon>
        <taxon>Viridiplantae</taxon>
        <taxon>Streptophyta</taxon>
        <taxon>Embryophyta</taxon>
        <taxon>Tracheophyta</taxon>
        <taxon>Spermatophyta</taxon>
        <taxon>Magnoliopsida</taxon>
        <taxon>eudicotyledons</taxon>
        <taxon>Gunneridae</taxon>
        <taxon>Pentapetalae</taxon>
        <taxon>rosids</taxon>
        <taxon>fabids</taxon>
        <taxon>Fagales</taxon>
        <taxon>Fagaceae</taxon>
        <taxon>Lithocarpus</taxon>
    </lineage>
</organism>
<dbReference type="EMBL" id="JAZDWU010000007">
    <property type="protein sequence ID" value="KAK9996925.1"/>
    <property type="molecule type" value="Genomic_DNA"/>
</dbReference>
<evidence type="ECO:0000259" key="2">
    <source>
        <dbReference type="Pfam" id="PF14392"/>
    </source>
</evidence>
<dbReference type="InterPro" id="IPR025558">
    <property type="entry name" value="DUF4283"/>
</dbReference>
<evidence type="ECO:0000313" key="3">
    <source>
        <dbReference type="EMBL" id="KAK9996925.1"/>
    </source>
</evidence>
<evidence type="ECO:0000313" key="4">
    <source>
        <dbReference type="Proteomes" id="UP001459277"/>
    </source>
</evidence>
<dbReference type="AlphaFoldDB" id="A0AAW2CIS8"/>
<dbReference type="InterPro" id="IPR025836">
    <property type="entry name" value="Zn_knuckle_CX2CX4HX4C"/>
</dbReference>
<dbReference type="PANTHER" id="PTHR31286:SF167">
    <property type="entry name" value="OS09G0268800 PROTEIN"/>
    <property type="match status" value="1"/>
</dbReference>
<dbReference type="PANTHER" id="PTHR31286">
    <property type="entry name" value="GLYCINE-RICH CELL WALL STRUCTURAL PROTEIN 1.8-LIKE"/>
    <property type="match status" value="1"/>
</dbReference>
<keyword evidence="4" id="KW-1185">Reference proteome</keyword>
<gene>
    <name evidence="3" type="ORF">SO802_021611</name>
</gene>
<dbReference type="Proteomes" id="UP001459277">
    <property type="component" value="Unassembled WGS sequence"/>
</dbReference>
<sequence>MVKEVIAKAWKLAFPMDVKCLNKDTFMFIFNHEVDLHKVYVKRPWSIRGGHLVLKKWSPDITRQEVYFSTSDLWIQIHGLPTPWRTEDNLRKIGAKVGAITEVDITGDPGGAWKRFIRVKFEVNISKPLLPGIFRPRPNKSDLWIGLKYEKLAVLCYQCSIIGHD</sequence>
<evidence type="ECO:0008006" key="5">
    <source>
        <dbReference type="Google" id="ProtNLM"/>
    </source>
</evidence>
<comment type="caution">
    <text evidence="3">The sequence shown here is derived from an EMBL/GenBank/DDBJ whole genome shotgun (WGS) entry which is preliminary data.</text>
</comment>
<feature type="domain" description="Zinc knuckle CX2CX4HX4C" evidence="2">
    <location>
        <begin position="141"/>
        <end position="165"/>
    </location>
</feature>
<protein>
    <recommendedName>
        <fullName evidence="5">DUF4283 domain-containing protein</fullName>
    </recommendedName>
</protein>